<accession>A0A2T7DMQ6</accession>
<dbReference type="InterPro" id="IPR001878">
    <property type="entry name" value="Znf_CCHC"/>
</dbReference>
<dbReference type="InterPro" id="IPR005162">
    <property type="entry name" value="Retrotrans_gag_dom"/>
</dbReference>
<dbReference type="Pfam" id="PF00098">
    <property type="entry name" value="zf-CCHC"/>
    <property type="match status" value="1"/>
</dbReference>
<keyword evidence="5" id="KW-1185">Reference proteome</keyword>
<evidence type="ECO:0000313" key="5">
    <source>
        <dbReference type="Proteomes" id="UP000244336"/>
    </source>
</evidence>
<proteinExistence type="predicted"/>
<protein>
    <recommendedName>
        <fullName evidence="3">CCHC-type domain-containing protein</fullName>
    </recommendedName>
</protein>
<organism evidence="4 5">
    <name type="scientific">Panicum hallii var. hallii</name>
    <dbReference type="NCBI Taxonomy" id="1504633"/>
    <lineage>
        <taxon>Eukaryota</taxon>
        <taxon>Viridiplantae</taxon>
        <taxon>Streptophyta</taxon>
        <taxon>Embryophyta</taxon>
        <taxon>Tracheophyta</taxon>
        <taxon>Spermatophyta</taxon>
        <taxon>Magnoliopsida</taxon>
        <taxon>Liliopsida</taxon>
        <taxon>Poales</taxon>
        <taxon>Poaceae</taxon>
        <taxon>PACMAD clade</taxon>
        <taxon>Panicoideae</taxon>
        <taxon>Panicodae</taxon>
        <taxon>Paniceae</taxon>
        <taxon>Panicinae</taxon>
        <taxon>Panicum</taxon>
        <taxon>Panicum sect. Panicum</taxon>
    </lineage>
</organism>
<feature type="compositionally biased region" description="Low complexity" evidence="2">
    <location>
        <begin position="247"/>
        <end position="267"/>
    </location>
</feature>
<gene>
    <name evidence="4" type="ORF">GQ55_5G374000</name>
</gene>
<feature type="compositionally biased region" description="Polar residues" evidence="2">
    <location>
        <begin position="227"/>
        <end position="236"/>
    </location>
</feature>
<dbReference type="SMART" id="SM00343">
    <property type="entry name" value="ZnF_C2HC"/>
    <property type="match status" value="1"/>
</dbReference>
<dbReference type="EMBL" id="CM009753">
    <property type="protein sequence ID" value="PUZ56863.1"/>
    <property type="molecule type" value="Genomic_DNA"/>
</dbReference>
<dbReference type="Gene3D" id="4.10.60.10">
    <property type="entry name" value="Zinc finger, CCHC-type"/>
    <property type="match status" value="1"/>
</dbReference>
<feature type="domain" description="CCHC-type" evidence="3">
    <location>
        <begin position="290"/>
        <end position="306"/>
    </location>
</feature>
<dbReference type="GO" id="GO:0008270">
    <property type="term" value="F:zinc ion binding"/>
    <property type="evidence" value="ECO:0007669"/>
    <property type="project" value="UniProtKB-KW"/>
</dbReference>
<evidence type="ECO:0000256" key="2">
    <source>
        <dbReference type="SAM" id="MobiDB-lite"/>
    </source>
</evidence>
<dbReference type="PROSITE" id="PS50158">
    <property type="entry name" value="ZF_CCHC"/>
    <property type="match status" value="1"/>
</dbReference>
<keyword evidence="1" id="KW-0862">Zinc</keyword>
<feature type="region of interest" description="Disordered" evidence="2">
    <location>
        <begin position="1"/>
        <end position="21"/>
    </location>
</feature>
<name>A0A2T7DMQ6_9POAL</name>
<dbReference type="Proteomes" id="UP000244336">
    <property type="component" value="Chromosome 5"/>
</dbReference>
<dbReference type="Gramene" id="PUZ56863">
    <property type="protein sequence ID" value="PUZ56863"/>
    <property type="gene ID" value="GQ55_5G374000"/>
</dbReference>
<dbReference type="Pfam" id="PF03732">
    <property type="entry name" value="Retrotrans_gag"/>
    <property type="match status" value="1"/>
</dbReference>
<dbReference type="PANTHER" id="PTHR35046:SF9">
    <property type="entry name" value="RNA-DIRECTED DNA POLYMERASE"/>
    <property type="match status" value="1"/>
</dbReference>
<keyword evidence="1" id="KW-0863">Zinc-finger</keyword>
<dbReference type="PANTHER" id="PTHR35046">
    <property type="entry name" value="ZINC KNUCKLE (CCHC-TYPE) FAMILY PROTEIN"/>
    <property type="match status" value="1"/>
</dbReference>
<reference evidence="4 5" key="1">
    <citation type="submission" date="2018-04" db="EMBL/GenBank/DDBJ databases">
        <title>WGS assembly of Panicum hallii var. hallii HAL2.</title>
        <authorList>
            <person name="Lovell J."/>
            <person name="Jenkins J."/>
            <person name="Lowry D."/>
            <person name="Mamidi S."/>
            <person name="Sreedasyam A."/>
            <person name="Weng X."/>
            <person name="Barry K."/>
            <person name="Bonette J."/>
            <person name="Campitelli B."/>
            <person name="Daum C."/>
            <person name="Gordon S."/>
            <person name="Gould B."/>
            <person name="Lipzen A."/>
            <person name="MacQueen A."/>
            <person name="Palacio-Mejia J."/>
            <person name="Plott C."/>
            <person name="Shakirov E."/>
            <person name="Shu S."/>
            <person name="Yoshinaga Y."/>
            <person name="Zane M."/>
            <person name="Rokhsar D."/>
            <person name="Grimwood J."/>
            <person name="Schmutz J."/>
            <person name="Juenger T."/>
        </authorList>
    </citation>
    <scope>NUCLEOTIDE SEQUENCE [LARGE SCALE GENOMIC DNA]</scope>
    <source>
        <strain evidence="5">cv. HAL2</strain>
    </source>
</reference>
<keyword evidence="1" id="KW-0479">Metal-binding</keyword>
<evidence type="ECO:0000313" key="4">
    <source>
        <dbReference type="EMBL" id="PUZ56863.1"/>
    </source>
</evidence>
<evidence type="ECO:0000259" key="3">
    <source>
        <dbReference type="PROSITE" id="PS50158"/>
    </source>
</evidence>
<dbReference type="AlphaFoldDB" id="A0A2T7DMQ6"/>
<dbReference type="GO" id="GO:0003676">
    <property type="term" value="F:nucleic acid binding"/>
    <property type="evidence" value="ECO:0007669"/>
    <property type="project" value="InterPro"/>
</dbReference>
<dbReference type="OrthoDB" id="785668at2759"/>
<dbReference type="SUPFAM" id="SSF57756">
    <property type="entry name" value="Retrovirus zinc finger-like domains"/>
    <property type="match status" value="1"/>
</dbReference>
<feature type="region of interest" description="Disordered" evidence="2">
    <location>
        <begin position="212"/>
        <end position="289"/>
    </location>
</feature>
<dbReference type="STRING" id="1504633.A0A2T7DMQ6"/>
<feature type="compositionally biased region" description="Low complexity" evidence="2">
    <location>
        <begin position="274"/>
        <end position="284"/>
    </location>
</feature>
<evidence type="ECO:0000256" key="1">
    <source>
        <dbReference type="PROSITE-ProRule" id="PRU00047"/>
    </source>
</evidence>
<sequence length="375" mass="43164">MAGSNSSVHAHGPYGQRHEHRRGAGHNVEYHHGRHNRNDQDNLARIKLSVPKFTGRGDPDAYFEWEEQCDQIFRVHDLSDRRRVNLASVEFLGYALIWWNQIQENQLVLGRAHIDNWAEMKQVMRRHFVPSNYQRDLRNRLQNLRQGTKSVDDYYKEMELLLIRSGIREDAESKMARFLHGLNAEISGFVEMFPYNNLQDLVDQAMRTERKIQQERRDKSLSAVPWRQQQSSTSFSRARYQSAAPRNSSPNPTSKAAPSSASSPTPRSESKRPAASTGATSSTAHSRDIKCHKCQGRGHISTECPSRRTMIVNENNEWESASDQEYDEYPDEALSDNENEIRADVDDNKCFVSRRVLSVNVGKEGNSQRHNLFHT</sequence>
<dbReference type="InterPro" id="IPR036875">
    <property type="entry name" value="Znf_CCHC_sf"/>
</dbReference>